<name>A0A8S1WRL2_PAROT</name>
<evidence type="ECO:0000313" key="2">
    <source>
        <dbReference type="Proteomes" id="UP000683925"/>
    </source>
</evidence>
<comment type="caution">
    <text evidence="1">The sequence shown here is derived from an EMBL/GenBank/DDBJ whole genome shotgun (WGS) entry which is preliminary data.</text>
</comment>
<dbReference type="Proteomes" id="UP000683925">
    <property type="component" value="Unassembled WGS sequence"/>
</dbReference>
<protein>
    <submittedName>
        <fullName evidence="1">Uncharacterized protein</fullName>
    </submittedName>
</protein>
<gene>
    <name evidence="1" type="ORF">POCTA_138.1.T1020148</name>
</gene>
<organism evidence="1 2">
    <name type="scientific">Paramecium octaurelia</name>
    <dbReference type="NCBI Taxonomy" id="43137"/>
    <lineage>
        <taxon>Eukaryota</taxon>
        <taxon>Sar</taxon>
        <taxon>Alveolata</taxon>
        <taxon>Ciliophora</taxon>
        <taxon>Intramacronucleata</taxon>
        <taxon>Oligohymenophorea</taxon>
        <taxon>Peniculida</taxon>
        <taxon>Parameciidae</taxon>
        <taxon>Paramecium</taxon>
    </lineage>
</organism>
<proteinExistence type="predicted"/>
<dbReference type="EMBL" id="CAJJDP010000102">
    <property type="protein sequence ID" value="CAD8192584.1"/>
    <property type="molecule type" value="Genomic_DNA"/>
</dbReference>
<keyword evidence="2" id="KW-1185">Reference proteome</keyword>
<dbReference type="OrthoDB" id="300781at2759"/>
<evidence type="ECO:0000313" key="1">
    <source>
        <dbReference type="EMBL" id="CAD8192584.1"/>
    </source>
</evidence>
<dbReference type="AlphaFoldDB" id="A0A8S1WRL2"/>
<reference evidence="1" key="1">
    <citation type="submission" date="2021-01" db="EMBL/GenBank/DDBJ databases">
        <authorList>
            <consortium name="Genoscope - CEA"/>
            <person name="William W."/>
        </authorList>
    </citation>
    <scope>NUCLEOTIDE SEQUENCE</scope>
</reference>
<accession>A0A8S1WRL2</accession>
<dbReference type="OMA" id="IYITTRD"/>
<sequence length="258" mass="30554">MSSNKFTRIQIDQKHPQSNIYITTRDFLKPKNQTQKKQKLDQLALMDIVAIINLQNQEVLFEEIPHLNPTTIEKCQKYTFYENQGAVKLIDDVLKEQRKSVAIFCDETYDKSHQLLVCYLIYDNFQITDIQQLDSLGNKICEINFEEKKITLIENKFQIVRGFDRNSLFPNYRFKTEIQQMSDALKFQQTQMASKKVYSNQQRNLQYFFNADKLLLRNPPNLMKLSQEDFKEKYYSKLEEIKSQPSVGFCSAIVIKKK</sequence>